<feature type="compositionally biased region" description="Acidic residues" evidence="5">
    <location>
        <begin position="1005"/>
        <end position="1016"/>
    </location>
</feature>
<feature type="compositionally biased region" description="Polar residues" evidence="5">
    <location>
        <begin position="1030"/>
        <end position="1050"/>
    </location>
</feature>
<evidence type="ECO:0000259" key="6">
    <source>
        <dbReference type="Pfam" id="PF16755"/>
    </source>
</evidence>
<keyword evidence="2" id="KW-0813">Transport</keyword>
<feature type="compositionally biased region" description="Gly residues" evidence="5">
    <location>
        <begin position="586"/>
        <end position="595"/>
    </location>
</feature>
<feature type="compositionally biased region" description="Polar residues" evidence="5">
    <location>
        <begin position="1459"/>
        <end position="1471"/>
    </location>
</feature>
<dbReference type="Gene3D" id="2.130.10.10">
    <property type="entry name" value="YVTN repeat-like/Quinoprotein amine dehydrogenase"/>
    <property type="match status" value="1"/>
</dbReference>
<evidence type="ECO:0000313" key="7">
    <source>
        <dbReference type="EMBL" id="KZF24354.1"/>
    </source>
</evidence>
<evidence type="ECO:0000256" key="4">
    <source>
        <dbReference type="SAM" id="Coils"/>
    </source>
</evidence>
<keyword evidence="8" id="KW-1185">Reference proteome</keyword>
<keyword evidence="4" id="KW-0175">Coiled coil</keyword>
<evidence type="ECO:0000256" key="1">
    <source>
        <dbReference type="ARBA" id="ARBA00004123"/>
    </source>
</evidence>
<protein>
    <recommendedName>
        <fullName evidence="6">Nucleoporin Nup159/Nup146 N-terminal domain-containing protein</fullName>
    </recommendedName>
</protein>
<feature type="compositionally biased region" description="Polar residues" evidence="5">
    <location>
        <begin position="1375"/>
        <end position="1393"/>
    </location>
</feature>
<dbReference type="GO" id="GO:0017056">
    <property type="term" value="F:structural constituent of nuclear pore"/>
    <property type="evidence" value="ECO:0007669"/>
    <property type="project" value="TreeGrafter"/>
</dbReference>
<dbReference type="GO" id="GO:0006405">
    <property type="term" value="P:RNA export from nucleus"/>
    <property type="evidence" value="ECO:0007669"/>
    <property type="project" value="TreeGrafter"/>
</dbReference>
<feature type="compositionally biased region" description="Polar residues" evidence="5">
    <location>
        <begin position="1111"/>
        <end position="1122"/>
    </location>
</feature>
<dbReference type="OMA" id="RGQCASI"/>
<dbReference type="RefSeq" id="XP_018189909.1">
    <property type="nucleotide sequence ID" value="XM_018332122.1"/>
</dbReference>
<feature type="compositionally biased region" description="Low complexity" evidence="5">
    <location>
        <begin position="680"/>
        <end position="693"/>
    </location>
</feature>
<feature type="compositionally biased region" description="Basic and acidic residues" evidence="5">
    <location>
        <begin position="1137"/>
        <end position="1177"/>
    </location>
</feature>
<feature type="compositionally biased region" description="Basic and acidic residues" evidence="5">
    <location>
        <begin position="892"/>
        <end position="901"/>
    </location>
</feature>
<organism evidence="7 8">
    <name type="scientific">Xylona heveae (strain CBS 132557 / TC161)</name>
    <dbReference type="NCBI Taxonomy" id="1328760"/>
    <lineage>
        <taxon>Eukaryota</taxon>
        <taxon>Fungi</taxon>
        <taxon>Dikarya</taxon>
        <taxon>Ascomycota</taxon>
        <taxon>Pezizomycotina</taxon>
        <taxon>Xylonomycetes</taxon>
        <taxon>Xylonales</taxon>
        <taxon>Xylonaceae</taxon>
        <taxon>Xylona</taxon>
    </lineage>
</organism>
<sequence>MALSFGSSPGASPFAASMPGSASGPAIQTGSDLAEILTEGLGFLSLAGDAKVRLLPSPWPEDSLPPPTSNLFSIASKKGLIAAAGPDAIVIAGTDAVRQAFKAEGSEAVKPFSPQLKIDLGMRVSQLVFSADENYLVISAENGGGLAVYDVQALMQGDTQSAFELPTNGAALRALSPNPLVDKAELFAVVTTSGDLLMANLKERNFVTGPGGQVLKSGVSCVSWSKRGKQLVAGLGDGTCYQMTPDGAGKAQIPRPPALEGDQHVSSIFWLDTSVFLTIHTPTSSPEGETPESTYNLVTSNKERSSFAFQKFVDPCPPFGLPRSPPHHFIARMENFPPNLQDVLIVSSTASPDINLFTSSSVPLSSDLPAGEITNIFTLTGMAKDERRAQLPMSETASDTSPIGVALDLSSKEKVDRPIPGEEIDQSQTPLPALMVLNNEGVLSAWWFVYSESVREGTAYPELTIVGGGQQAAAQATPQPAASASPFAAASSPQPTKSIFGQSSFGSGPAPSSSFGGAGAFGKPSAPSFGSPSMPATNGAFGSPASLGAKASPWGSNNTASPTAAPGFGKPTFGSSTAFGAPAQGGAFGTPGGLGNRPSPWGAPASTTSPGGGGAAFGQTSSFGLGANSAPKPFGSSTGAGSGGIFGSGASSAGSGFASFANKGGFAAAAQNQGTGGSIFGQSTSGTGFSGTTANDSAFGASNKTGQTPGGAFGSGGGFKLGSTFQGDDTAKDDAQKPASTDGSLFGSGFGNVLGEAATAKSAESEAPEADMDADVSDAIPAEPAPKEPEPTTPAAAPAAPTFGLPTAPPATTGLFGTQAQTSTTPATVQSSKPTSIFGQPSTPSAPFSFIKPAAKEPEKPKEEPQEKGPEKPAETPEEPVKDSIEQPPTEKPVEEPRREPTPPPKEPTPPPVSVPSSPEVKREPEEPETPIVDRAIPSPSLPPGSAKTPATEKSEVPWSSPFASSPAVRRSSANNIPLPQETAESVPQSPEEESPARRESEAESREEEPFDDEGSGVDVGKDLSPIDDQAQSSQSLYGRSEESPTTSGWFQEPKQQQKQQQAPLKPLFGSFGQPPKLAQPTKPLEASPRSPSPFRNSIQNDKTRAEGFASLSTSGLPSQKTGPRRTVVQPPLPDDLAQRQEERKRAEERRTAELARRAEEEQELSDREDEKVREELSTDVQGALELSPFLAHQDYIGHVEKPGIPGQIERVYRDINSMIDTLGLNARSLEAFIKGHTENYKEGGRSRDDLEDAEGWCLIEIEDLTLTETKLERDLESGRIHDVQGKLNACRELQRDLVRLRAKHHDIKKLIDARSDPDELAMHRSAPLSAEQAVQQHDLRRDLQKFQKLLTEVEEGISVLKAKVVAQGAGRATPSPSMTGSALSTSRPQAQPTMEAVMNTINKMTSMVERKSGDIDVLENQMRKLRFSSVTSNSSAPGSSRESSPFGGSRMSSPPPQAQSSYHPLSSSIRSRGACRTPRTPGTGAGAYGTPRTSGTGLFYTPDSSRSTPRAHPLSASINGSAVNGSAGLQETPLTNSSFRKSGFMGSVSGSHAGQSPSPYRAASVAAASFDPEDLQRYQAKIARRKEVSRLLKDALVKAGPKVRGAGAADAV</sequence>
<feature type="region of interest" description="Disordered" evidence="5">
    <location>
        <begin position="1368"/>
        <end position="1393"/>
    </location>
</feature>
<feature type="region of interest" description="Disordered" evidence="5">
    <location>
        <begin position="474"/>
        <end position="519"/>
    </location>
</feature>
<feature type="compositionally biased region" description="Basic and acidic residues" evidence="5">
    <location>
        <begin position="854"/>
        <end position="885"/>
    </location>
</feature>
<name>A0A165I428_XYLHT</name>
<dbReference type="Pfam" id="PF16755">
    <property type="entry name" value="Beta-prop_NUP159_NUP214"/>
    <property type="match status" value="1"/>
</dbReference>
<feature type="compositionally biased region" description="Acidic residues" evidence="5">
    <location>
        <begin position="766"/>
        <end position="776"/>
    </location>
</feature>
<feature type="region of interest" description="Disordered" evidence="5">
    <location>
        <begin position="680"/>
        <end position="1177"/>
    </location>
</feature>
<keyword evidence="3" id="KW-0539">Nucleus</keyword>
<proteinExistence type="predicted"/>
<reference evidence="7 8" key="1">
    <citation type="journal article" date="2016" name="Fungal Biol.">
        <title>The genome of Xylona heveae provides a window into fungal endophytism.</title>
        <authorList>
            <person name="Gazis R."/>
            <person name="Kuo A."/>
            <person name="Riley R."/>
            <person name="LaButti K."/>
            <person name="Lipzen A."/>
            <person name="Lin J."/>
            <person name="Amirebrahimi M."/>
            <person name="Hesse C.N."/>
            <person name="Spatafora J.W."/>
            <person name="Henrissat B."/>
            <person name="Hainaut M."/>
            <person name="Grigoriev I.V."/>
            <person name="Hibbett D.S."/>
        </authorList>
    </citation>
    <scope>NUCLEOTIDE SEQUENCE [LARGE SCALE GENOMIC DNA]</scope>
    <source>
        <strain evidence="7 8">TC161</strain>
    </source>
</reference>
<dbReference type="GO" id="GO:0006606">
    <property type="term" value="P:protein import into nucleus"/>
    <property type="evidence" value="ECO:0007669"/>
    <property type="project" value="TreeGrafter"/>
</dbReference>
<feature type="region of interest" description="Disordered" evidence="5">
    <location>
        <begin position="1"/>
        <end position="23"/>
    </location>
</feature>
<dbReference type="FunFam" id="2.130.10.10:FF:000645">
    <property type="entry name" value="Putative nuclear pore complex subunit Nup159"/>
    <property type="match status" value="1"/>
</dbReference>
<feature type="domain" description="Nucleoporin Nup159/Nup146 N-terminal" evidence="6">
    <location>
        <begin position="65"/>
        <end position="443"/>
    </location>
</feature>
<dbReference type="GO" id="GO:0008139">
    <property type="term" value="F:nuclear localization sequence binding"/>
    <property type="evidence" value="ECO:0007669"/>
    <property type="project" value="TreeGrafter"/>
</dbReference>
<dbReference type="Proteomes" id="UP000076632">
    <property type="component" value="Unassembled WGS sequence"/>
</dbReference>
<accession>A0A165I428</accession>
<dbReference type="STRING" id="1328760.A0A165I428"/>
<feature type="compositionally biased region" description="Low complexity" evidence="5">
    <location>
        <begin position="1433"/>
        <end position="1445"/>
    </location>
</feature>
<feature type="compositionally biased region" description="Low complexity" evidence="5">
    <location>
        <begin position="1477"/>
        <end position="1494"/>
    </location>
</feature>
<dbReference type="InterPro" id="IPR015943">
    <property type="entry name" value="WD40/YVTN_repeat-like_dom_sf"/>
</dbReference>
<dbReference type="SUPFAM" id="SSF117289">
    <property type="entry name" value="Nucleoporin domain"/>
    <property type="match status" value="1"/>
</dbReference>
<evidence type="ECO:0000256" key="2">
    <source>
        <dbReference type="ARBA" id="ARBA00022448"/>
    </source>
</evidence>
<feature type="compositionally biased region" description="Low complexity" evidence="5">
    <location>
        <begin position="1052"/>
        <end position="1067"/>
    </location>
</feature>
<dbReference type="InParanoid" id="A0A165I428"/>
<dbReference type="PANTHER" id="PTHR23193">
    <property type="entry name" value="NUCLEAR PORE COMPLEX PROTEIN NUP"/>
    <property type="match status" value="1"/>
</dbReference>
<feature type="region of interest" description="Disordered" evidence="5">
    <location>
        <begin position="1429"/>
        <end position="1514"/>
    </location>
</feature>
<dbReference type="InterPro" id="IPR039462">
    <property type="entry name" value="Nup159/Nup146_N"/>
</dbReference>
<feature type="compositionally biased region" description="Pro residues" evidence="5">
    <location>
        <begin position="902"/>
        <end position="914"/>
    </location>
</feature>
<gene>
    <name evidence="7" type="ORF">L228DRAFT_245277</name>
</gene>
<dbReference type="OrthoDB" id="248320at2759"/>
<evidence type="ECO:0000256" key="3">
    <source>
        <dbReference type="ARBA" id="ARBA00023242"/>
    </source>
</evidence>
<feature type="compositionally biased region" description="Polar residues" evidence="5">
    <location>
        <begin position="694"/>
        <end position="704"/>
    </location>
</feature>
<feature type="compositionally biased region" description="Gly residues" evidence="5">
    <location>
        <begin position="708"/>
        <end position="720"/>
    </location>
</feature>
<evidence type="ECO:0000313" key="8">
    <source>
        <dbReference type="Proteomes" id="UP000076632"/>
    </source>
</evidence>
<dbReference type="EMBL" id="KV407456">
    <property type="protein sequence ID" value="KZF24354.1"/>
    <property type="molecule type" value="Genomic_DNA"/>
</dbReference>
<feature type="compositionally biased region" description="Polar residues" evidence="5">
    <location>
        <begin position="819"/>
        <end position="846"/>
    </location>
</feature>
<dbReference type="PANTHER" id="PTHR23193:SF23">
    <property type="entry name" value="NUCLEAR PORE COMPLEX PROTEIN NUP153"/>
    <property type="match status" value="1"/>
</dbReference>
<feature type="compositionally biased region" description="Low complexity" evidence="5">
    <location>
        <begin position="793"/>
        <end position="818"/>
    </location>
</feature>
<feature type="coiled-coil region" evidence="4">
    <location>
        <begin position="1284"/>
        <end position="1311"/>
    </location>
</feature>
<comment type="subcellular location">
    <subcellularLocation>
        <location evidence="1">Nucleus</location>
    </subcellularLocation>
</comment>
<dbReference type="GeneID" id="28897259"/>
<evidence type="ECO:0000256" key="5">
    <source>
        <dbReference type="SAM" id="MobiDB-lite"/>
    </source>
</evidence>
<dbReference type="InterPro" id="IPR026054">
    <property type="entry name" value="Nucleoporin"/>
</dbReference>
<dbReference type="GO" id="GO:0005643">
    <property type="term" value="C:nuclear pore"/>
    <property type="evidence" value="ECO:0007669"/>
    <property type="project" value="TreeGrafter"/>
</dbReference>
<feature type="region of interest" description="Disordered" evidence="5">
    <location>
        <begin position="549"/>
        <end position="620"/>
    </location>
</feature>
<feature type="compositionally biased region" description="Basic and acidic residues" evidence="5">
    <location>
        <begin position="995"/>
        <end position="1004"/>
    </location>
</feature>